<dbReference type="InterPro" id="IPR019458">
    <property type="entry name" value="Est1-like_N"/>
</dbReference>
<protein>
    <recommendedName>
        <fullName evidence="7">SMG7 nonsense mediated mRNA decay factor</fullName>
    </recommendedName>
</protein>
<evidence type="ECO:0000256" key="2">
    <source>
        <dbReference type="SAM" id="MobiDB-lite"/>
    </source>
</evidence>
<dbReference type="Pfam" id="PF10374">
    <property type="entry name" value="EST1"/>
    <property type="match status" value="1"/>
</dbReference>
<dbReference type="Pfam" id="PF10373">
    <property type="entry name" value="EST1_DNA_bind"/>
    <property type="match status" value="1"/>
</dbReference>
<dbReference type="Gene3D" id="1.25.40.10">
    <property type="entry name" value="Tetratricopeptide repeat domain"/>
    <property type="match status" value="1"/>
</dbReference>
<dbReference type="InterPro" id="IPR045153">
    <property type="entry name" value="Est1/Ebs1-like"/>
</dbReference>
<organism evidence="5 6">
    <name type="scientific">Porites lobata</name>
    <dbReference type="NCBI Taxonomy" id="104759"/>
    <lineage>
        <taxon>Eukaryota</taxon>
        <taxon>Metazoa</taxon>
        <taxon>Cnidaria</taxon>
        <taxon>Anthozoa</taxon>
        <taxon>Hexacorallia</taxon>
        <taxon>Scleractinia</taxon>
        <taxon>Fungiina</taxon>
        <taxon>Poritidae</taxon>
        <taxon>Porites</taxon>
    </lineage>
</organism>
<evidence type="ECO:0000259" key="4">
    <source>
        <dbReference type="Pfam" id="PF10374"/>
    </source>
</evidence>
<dbReference type="InterPro" id="IPR011990">
    <property type="entry name" value="TPR-like_helical_dom_sf"/>
</dbReference>
<reference evidence="5 6" key="1">
    <citation type="submission" date="2022-05" db="EMBL/GenBank/DDBJ databases">
        <authorList>
            <consortium name="Genoscope - CEA"/>
            <person name="William W."/>
        </authorList>
    </citation>
    <scope>NUCLEOTIDE SEQUENCE [LARGE SCALE GENOMIC DNA]</scope>
</reference>
<feature type="domain" description="DNA/RNA-binding" evidence="3">
    <location>
        <begin position="177"/>
        <end position="447"/>
    </location>
</feature>
<keyword evidence="1" id="KW-0866">Nonsense-mediated mRNA decay</keyword>
<comment type="caution">
    <text evidence="5">The sequence shown here is derived from an EMBL/GenBank/DDBJ whole genome shotgun (WGS) entry which is preliminary data.</text>
</comment>
<evidence type="ECO:0000313" key="6">
    <source>
        <dbReference type="Proteomes" id="UP001159405"/>
    </source>
</evidence>
<dbReference type="PANTHER" id="PTHR15696">
    <property type="entry name" value="SMG-7 SUPPRESSOR WITH MORPHOLOGICAL EFFECT ON GENITALIA PROTEIN 7"/>
    <property type="match status" value="1"/>
</dbReference>
<dbReference type="Proteomes" id="UP001159405">
    <property type="component" value="Unassembled WGS sequence"/>
</dbReference>
<dbReference type="PANTHER" id="PTHR15696:SF5">
    <property type="entry name" value="NONSENSE-MEDIATED MRNA DECAY FACTOR SMG7"/>
    <property type="match status" value="1"/>
</dbReference>
<name>A0ABN8QXL1_9CNID</name>
<evidence type="ECO:0000259" key="3">
    <source>
        <dbReference type="Pfam" id="PF10373"/>
    </source>
</evidence>
<dbReference type="SUPFAM" id="SSF48452">
    <property type="entry name" value="TPR-like"/>
    <property type="match status" value="1"/>
</dbReference>
<gene>
    <name evidence="5" type="ORF">PLOB_00010788</name>
</gene>
<feature type="domain" description="Telomerase activating protein Est1-like N-terminal" evidence="4">
    <location>
        <begin position="61"/>
        <end position="170"/>
    </location>
</feature>
<evidence type="ECO:0008006" key="7">
    <source>
        <dbReference type="Google" id="ProtNLM"/>
    </source>
</evidence>
<keyword evidence="6" id="KW-1185">Reference proteome</keyword>
<accession>A0ABN8QXL1</accession>
<feature type="region of interest" description="Disordered" evidence="2">
    <location>
        <begin position="602"/>
        <end position="647"/>
    </location>
</feature>
<dbReference type="InterPro" id="IPR018834">
    <property type="entry name" value="DNA/RNA-bd_Est1-type"/>
</dbReference>
<dbReference type="EMBL" id="CALNXK010000156">
    <property type="protein sequence ID" value="CAH3170550.1"/>
    <property type="molecule type" value="Genomic_DNA"/>
</dbReference>
<proteinExistence type="predicted"/>
<evidence type="ECO:0000313" key="5">
    <source>
        <dbReference type="EMBL" id="CAH3170550.1"/>
    </source>
</evidence>
<evidence type="ECO:0000256" key="1">
    <source>
        <dbReference type="ARBA" id="ARBA00023161"/>
    </source>
</evidence>
<sequence>MAPILGSVPQVLRQAETLKAALKSNVNDFTVGSEGWQSRQRLQDLYKSILLTDLESALDQKVEQDLWNSAFKSQVDFLRQQAKERKGSKKGEVQAILTLFLEAASGFYIQLLQELCLTYRLDIPGHVRSSQLGILEEINGNTNLAKRPHTQSCYYICQDCLVHLGDIARYCDDQDQAEVFYHHALVLVPSNGQPYNQLAILASGKGDELATVYYYCRSIAVKNPFPAASTNLHKTLTKVVSRHNTRDTALEISMAEFGHIFLQFHGHVYLVQDLDQARTLKDRIITAFKGILKKNKFTSQLLNKLVAITLFVLWNIRTGGSADDLEEFDCIGKDEEECWQLTLEFTVELFDALVLHACETGPPASSTEQQQSIAESCDVLPSVNLLCQWMAGSSPNIWNGDILKRTKIWENFAALLNLLQVTHSPLPERTDIPLHEDWELQSFLPLRVSQRKLTYSMKRTRPDDESAHRVSRLVRFGNRLANNAPCILAKVEDLATGLSNFSLKINTSSPIEEVSSQEEKFPKSPQDIDLESAGQKLLASLPTLNKATPVGTPFAETSSLFKGPLDVGHTPVGHVPPSPSTVAQYSLFQSGWNVSLTSAALAHPENSSARPGGKPPNHRATPTDHLASPGSSSVFPPTLPPQLLRTADPPALEPVSLQLECSPTIILPPSLHLVALGSVVAGVVQGSGLPIRQLPAVVEEQVLLGITVYSPSGDQTSPRLHPRVCHLCSNCYRSRKNTNRRIVDKHS</sequence>